<evidence type="ECO:0000256" key="2">
    <source>
        <dbReference type="ARBA" id="ARBA00022741"/>
    </source>
</evidence>
<evidence type="ECO:0000256" key="1">
    <source>
        <dbReference type="ARBA" id="ARBA00022448"/>
    </source>
</evidence>
<gene>
    <name evidence="5" type="ordered locus">SL003B_3705</name>
</gene>
<name>F2J2V2_POLGS</name>
<dbReference type="SUPFAM" id="SSF52540">
    <property type="entry name" value="P-loop containing nucleoside triphosphate hydrolases"/>
    <property type="match status" value="1"/>
</dbReference>
<dbReference type="RefSeq" id="WP_013654435.1">
    <property type="nucleotide sequence ID" value="NC_015259.1"/>
</dbReference>
<dbReference type="InterPro" id="IPR050093">
    <property type="entry name" value="ABC_SmlMolc_Importer"/>
</dbReference>
<dbReference type="STRING" id="991905.SL003B_3705"/>
<dbReference type="PATRIC" id="fig|991905.3.peg.3822"/>
<dbReference type="eggNOG" id="COG4136">
    <property type="taxonomic scope" value="Bacteria"/>
</dbReference>
<dbReference type="EMBL" id="CP002568">
    <property type="protein sequence ID" value="ADZ72126.1"/>
    <property type="molecule type" value="Genomic_DNA"/>
</dbReference>
<keyword evidence="6" id="KW-1185">Reference proteome</keyword>
<dbReference type="KEGG" id="pgv:SL003B_3705"/>
<protein>
    <submittedName>
        <fullName evidence="5">ABC transporter, ATPase subunit</fullName>
    </submittedName>
</protein>
<evidence type="ECO:0000259" key="4">
    <source>
        <dbReference type="PROSITE" id="PS50893"/>
    </source>
</evidence>
<dbReference type="PROSITE" id="PS50893">
    <property type="entry name" value="ABC_TRANSPORTER_2"/>
    <property type="match status" value="1"/>
</dbReference>
<dbReference type="PANTHER" id="PTHR42781:SF4">
    <property type="entry name" value="SPERMIDINE_PUTRESCINE IMPORT ATP-BINDING PROTEIN POTA"/>
    <property type="match status" value="1"/>
</dbReference>
<dbReference type="GO" id="GO:0016887">
    <property type="term" value="F:ATP hydrolysis activity"/>
    <property type="evidence" value="ECO:0007669"/>
    <property type="project" value="InterPro"/>
</dbReference>
<dbReference type="InterPro" id="IPR003593">
    <property type="entry name" value="AAA+_ATPase"/>
</dbReference>
<dbReference type="PANTHER" id="PTHR42781">
    <property type="entry name" value="SPERMIDINE/PUTRESCINE IMPORT ATP-BINDING PROTEIN POTA"/>
    <property type="match status" value="1"/>
</dbReference>
<dbReference type="SMART" id="SM00382">
    <property type="entry name" value="AAA"/>
    <property type="match status" value="1"/>
</dbReference>
<dbReference type="InterPro" id="IPR003439">
    <property type="entry name" value="ABC_transporter-like_ATP-bd"/>
</dbReference>
<evidence type="ECO:0000313" key="6">
    <source>
        <dbReference type="Proteomes" id="UP000008130"/>
    </source>
</evidence>
<dbReference type="GO" id="GO:0005524">
    <property type="term" value="F:ATP binding"/>
    <property type="evidence" value="ECO:0007669"/>
    <property type="project" value="UniProtKB-KW"/>
</dbReference>
<keyword evidence="1" id="KW-0813">Transport</keyword>
<dbReference type="Proteomes" id="UP000008130">
    <property type="component" value="Chromosome"/>
</dbReference>
<dbReference type="AlphaFoldDB" id="F2J2V2"/>
<dbReference type="HOGENOM" id="CLU_000604_1_22_5"/>
<sequence>MTNHPAAAEAGLTLNDVEIRLGTRMLLRLSAAVAPGTALTVMGPSGSGKSSLLAFVAGFLDPAFTASGTVRLDGETVTRKPPNARRVGLLFQAPLLFPHLSVRGNLLFAIPSGAGSRQERMALAEAALEEAGLDGLGDRDPAALSGGQQARVALMRVLLSKPRALLLDEPFSSLDAALKEQMRQVVFAKARERGLPVLLVTHDPEDARAAGGRIVDLGT</sequence>
<organism evidence="5 6">
    <name type="scientific">Polymorphum gilvum (strain LMG 25793 / CGMCC 1.9160 / SL003B-26A1)</name>
    <dbReference type="NCBI Taxonomy" id="991905"/>
    <lineage>
        <taxon>Bacteria</taxon>
        <taxon>Pseudomonadati</taxon>
        <taxon>Pseudomonadota</taxon>
        <taxon>Alphaproteobacteria</taxon>
        <taxon>Rhodobacterales</taxon>
        <taxon>Paracoccaceae</taxon>
        <taxon>Polymorphum</taxon>
    </lineage>
</organism>
<dbReference type="Gene3D" id="3.40.50.300">
    <property type="entry name" value="P-loop containing nucleotide triphosphate hydrolases"/>
    <property type="match status" value="1"/>
</dbReference>
<keyword evidence="3" id="KW-0067">ATP-binding</keyword>
<reference evidence="5 6" key="1">
    <citation type="journal article" date="2011" name="J. Bacteriol.">
        <title>Complete genome sequence of Polymorphum gilvum SL003B-26A1T, a crude oil-degrading bacterium from oil-polluted saline soil.</title>
        <authorList>
            <person name="Li S.G."/>
            <person name="Tang Y.Q."/>
            <person name="Nie Y."/>
            <person name="Cai M."/>
            <person name="Wu X.L."/>
        </authorList>
    </citation>
    <scope>NUCLEOTIDE SEQUENCE [LARGE SCALE GENOMIC DNA]</scope>
    <source>
        <strain evidence="6">LMG 25793 / CGMCC 1.9160 / SL003B-26A1</strain>
    </source>
</reference>
<accession>F2J2V2</accession>
<dbReference type="InterPro" id="IPR027417">
    <property type="entry name" value="P-loop_NTPase"/>
</dbReference>
<feature type="domain" description="ABC transporter" evidence="4">
    <location>
        <begin position="7"/>
        <end position="219"/>
    </location>
</feature>
<proteinExistence type="predicted"/>
<evidence type="ECO:0000256" key="3">
    <source>
        <dbReference type="ARBA" id="ARBA00022840"/>
    </source>
</evidence>
<dbReference type="Pfam" id="PF00005">
    <property type="entry name" value="ABC_tran"/>
    <property type="match status" value="1"/>
</dbReference>
<evidence type="ECO:0000313" key="5">
    <source>
        <dbReference type="EMBL" id="ADZ72126.1"/>
    </source>
</evidence>
<keyword evidence="2" id="KW-0547">Nucleotide-binding</keyword>